<dbReference type="SMART" id="SM00034">
    <property type="entry name" value="CLECT"/>
    <property type="match status" value="1"/>
</dbReference>
<dbReference type="PROSITE" id="PS00615">
    <property type="entry name" value="C_TYPE_LECTIN_1"/>
    <property type="match status" value="1"/>
</dbReference>
<evidence type="ECO:0000256" key="1">
    <source>
        <dbReference type="ARBA" id="ARBA00023157"/>
    </source>
</evidence>
<sequence length="134" mass="15147">AAAPFAPLNLCGQGWISYGSRCFRFISSSMRWFTQSIQGHRPQENCNNMGGHLASVTNPQEYNYLQQITQCVVGGLRPGRWMWIDRQGFYYNYWSSQASSTTHSCIYLRSSTGWSNTVCSSGLPFICSKNLFSC</sequence>
<organism evidence="3 4">
    <name type="scientific">Gouania willdenowi</name>
    <name type="common">Blunt-snouted clingfish</name>
    <name type="synonym">Lepadogaster willdenowi</name>
    <dbReference type="NCBI Taxonomy" id="441366"/>
    <lineage>
        <taxon>Eukaryota</taxon>
        <taxon>Metazoa</taxon>
        <taxon>Chordata</taxon>
        <taxon>Craniata</taxon>
        <taxon>Vertebrata</taxon>
        <taxon>Euteleostomi</taxon>
        <taxon>Actinopterygii</taxon>
        <taxon>Neopterygii</taxon>
        <taxon>Teleostei</taxon>
        <taxon>Neoteleostei</taxon>
        <taxon>Acanthomorphata</taxon>
        <taxon>Ovalentaria</taxon>
        <taxon>Blenniimorphae</taxon>
        <taxon>Blenniiformes</taxon>
        <taxon>Gobiesocoidei</taxon>
        <taxon>Gobiesocidae</taxon>
        <taxon>Gobiesocinae</taxon>
        <taxon>Gouania</taxon>
    </lineage>
</organism>
<proteinExistence type="predicted"/>
<dbReference type="CDD" id="cd00037">
    <property type="entry name" value="CLECT"/>
    <property type="match status" value="1"/>
</dbReference>
<dbReference type="Gene3D" id="3.10.100.10">
    <property type="entry name" value="Mannose-Binding Protein A, subunit A"/>
    <property type="match status" value="1"/>
</dbReference>
<dbReference type="PANTHER" id="PTHR22803">
    <property type="entry name" value="MANNOSE, PHOSPHOLIPASE, LECTIN RECEPTOR RELATED"/>
    <property type="match status" value="1"/>
</dbReference>
<evidence type="ECO:0000259" key="2">
    <source>
        <dbReference type="PROSITE" id="PS50041"/>
    </source>
</evidence>
<dbReference type="PROSITE" id="PS50041">
    <property type="entry name" value="C_TYPE_LECTIN_2"/>
    <property type="match status" value="1"/>
</dbReference>
<evidence type="ECO:0000313" key="3">
    <source>
        <dbReference type="Ensembl" id="ENSGWIP00000000098.1"/>
    </source>
</evidence>
<dbReference type="InterPro" id="IPR016186">
    <property type="entry name" value="C-type_lectin-like/link_sf"/>
</dbReference>
<feature type="domain" description="C-type lectin" evidence="2">
    <location>
        <begin position="18"/>
        <end position="128"/>
    </location>
</feature>
<keyword evidence="1" id="KW-1015">Disulfide bond</keyword>
<reference evidence="3" key="3">
    <citation type="submission" date="2025-09" db="UniProtKB">
        <authorList>
            <consortium name="Ensembl"/>
        </authorList>
    </citation>
    <scope>IDENTIFICATION</scope>
</reference>
<dbReference type="InterPro" id="IPR018378">
    <property type="entry name" value="C-type_lectin_CS"/>
</dbReference>
<evidence type="ECO:0000313" key="4">
    <source>
        <dbReference type="Proteomes" id="UP000694680"/>
    </source>
</evidence>
<name>A0A8C5D2E8_GOUWI</name>
<dbReference type="Pfam" id="PF00059">
    <property type="entry name" value="Lectin_C"/>
    <property type="match status" value="1"/>
</dbReference>
<dbReference type="InterPro" id="IPR050111">
    <property type="entry name" value="C-type_lectin/snaclec_domain"/>
</dbReference>
<protein>
    <recommendedName>
        <fullName evidence="2">C-type lectin domain-containing protein</fullName>
    </recommendedName>
</protein>
<keyword evidence="4" id="KW-1185">Reference proteome</keyword>
<dbReference type="InterPro" id="IPR001304">
    <property type="entry name" value="C-type_lectin-like"/>
</dbReference>
<reference evidence="3" key="1">
    <citation type="submission" date="2020-06" db="EMBL/GenBank/DDBJ databases">
        <authorList>
            <consortium name="Wellcome Sanger Institute Data Sharing"/>
        </authorList>
    </citation>
    <scope>NUCLEOTIDE SEQUENCE [LARGE SCALE GENOMIC DNA]</scope>
</reference>
<reference evidence="3" key="2">
    <citation type="submission" date="2025-08" db="UniProtKB">
        <authorList>
            <consortium name="Ensembl"/>
        </authorList>
    </citation>
    <scope>IDENTIFICATION</scope>
</reference>
<accession>A0A8C5D2E8</accession>
<dbReference type="InterPro" id="IPR016187">
    <property type="entry name" value="CTDL_fold"/>
</dbReference>
<dbReference type="Proteomes" id="UP000694680">
    <property type="component" value="Chromosome 1"/>
</dbReference>
<dbReference type="SUPFAM" id="SSF56436">
    <property type="entry name" value="C-type lectin-like"/>
    <property type="match status" value="1"/>
</dbReference>
<dbReference type="Ensembl" id="ENSGWIT00000000105.1">
    <property type="protein sequence ID" value="ENSGWIP00000000098.1"/>
    <property type="gene ID" value="ENSGWIG00000000048.1"/>
</dbReference>
<dbReference type="AlphaFoldDB" id="A0A8C5D2E8"/>